<evidence type="ECO:0000313" key="5">
    <source>
        <dbReference type="Proteomes" id="UP001206331"/>
    </source>
</evidence>
<proteinExistence type="predicted"/>
<reference evidence="4 5" key="1">
    <citation type="submission" date="2021-12" db="EMBL/GenBank/DDBJ databases">
        <title>Identification and characterization of A. suis stains in western Canada.</title>
        <authorList>
            <person name="Kulathunga D.G.R.S."/>
            <person name="De Oliveira Costa M."/>
        </authorList>
    </citation>
    <scope>NUCLEOTIDE SEQUENCE [LARGE SCALE GENOMIC DNA]</scope>
    <source>
        <strain evidence="4 5">18_292</strain>
    </source>
</reference>
<organism evidence="4 5">
    <name type="scientific">Actinobacillus suis</name>
    <dbReference type="NCBI Taxonomy" id="716"/>
    <lineage>
        <taxon>Bacteria</taxon>
        <taxon>Pseudomonadati</taxon>
        <taxon>Pseudomonadota</taxon>
        <taxon>Gammaproteobacteria</taxon>
        <taxon>Pasteurellales</taxon>
        <taxon>Pasteurellaceae</taxon>
        <taxon>Actinobacillus</taxon>
    </lineage>
</organism>
<comment type="caution">
    <text evidence="4">The sequence shown here is derived from an EMBL/GenBank/DDBJ whole genome shotgun (WGS) entry which is preliminary data.</text>
</comment>
<dbReference type="EMBL" id="JAJUPA010000004">
    <property type="protein sequence ID" value="MCQ9629721.1"/>
    <property type="molecule type" value="Genomic_DNA"/>
</dbReference>
<evidence type="ECO:0000313" key="4">
    <source>
        <dbReference type="EMBL" id="MCQ9629721.1"/>
    </source>
</evidence>
<dbReference type="Proteomes" id="UP001206331">
    <property type="component" value="Unassembled WGS sequence"/>
</dbReference>
<dbReference type="InterPro" id="IPR001677">
    <property type="entry name" value="TbpB_B_D"/>
</dbReference>
<feature type="chain" id="PRO_5045759713" evidence="2">
    <location>
        <begin position="25"/>
        <end position="284"/>
    </location>
</feature>
<name>A0ABT1WTM8_ACTSU</name>
<keyword evidence="2" id="KW-0732">Signal</keyword>
<keyword evidence="5" id="KW-1185">Reference proteome</keyword>
<evidence type="ECO:0000256" key="2">
    <source>
        <dbReference type="SAM" id="SignalP"/>
    </source>
</evidence>
<dbReference type="InterPro" id="IPR054843">
    <property type="entry name" value="Slam_hemophilin_C"/>
</dbReference>
<dbReference type="Gene3D" id="2.40.160.90">
    <property type="match status" value="1"/>
</dbReference>
<dbReference type="NCBIfam" id="NF041636">
    <property type="entry name" value="slam_lipo"/>
    <property type="match status" value="1"/>
</dbReference>
<sequence length="284" mass="29877">MQKISKLSLTVLTGLVLSACGSSGGGDNNDSSNTAVNVPVADNMPQPTTPSQPNNPSNDNNRGYTPVVGNMPSNSSTGTVLVISNQDDDVLEKRVELHNSNTELLNVEGTEIRVGYKSSGIYSGTWLNMGLLSACCDKYSAVRFGVLDRNGLEVDSYMFYNGSPTASMPTSGTATYNGHAIIAGNTVQFDEHDWLKGTSQFNVDFGAKKLNGSLNIDTLEAVNITADISGNSFAGAANSNSFPTKANVEGKFYGENAKELGGMIRDVSNIGSDTSWGAVFGASQ</sequence>
<evidence type="ECO:0000259" key="3">
    <source>
        <dbReference type="Pfam" id="PF01298"/>
    </source>
</evidence>
<feature type="signal peptide" evidence="2">
    <location>
        <begin position="1"/>
        <end position="24"/>
    </location>
</feature>
<dbReference type="Pfam" id="PF01298">
    <property type="entry name" value="TbpB_B_D"/>
    <property type="match status" value="1"/>
</dbReference>
<evidence type="ECO:0000256" key="1">
    <source>
        <dbReference type="SAM" id="MobiDB-lite"/>
    </source>
</evidence>
<accession>A0ABT1WTM8</accession>
<gene>
    <name evidence="4" type="ORF">LZL92_05415</name>
</gene>
<protein>
    <submittedName>
        <fullName evidence="4">Transferrin-binding protein-like solute binding protein</fullName>
    </submittedName>
</protein>
<feature type="region of interest" description="Disordered" evidence="1">
    <location>
        <begin position="22"/>
        <end position="68"/>
    </location>
</feature>
<dbReference type="SUPFAM" id="SSF56925">
    <property type="entry name" value="OMPA-like"/>
    <property type="match status" value="1"/>
</dbReference>
<dbReference type="PROSITE" id="PS51257">
    <property type="entry name" value="PROKAR_LIPOPROTEIN"/>
    <property type="match status" value="1"/>
</dbReference>
<dbReference type="RefSeq" id="WP_257175267.1">
    <property type="nucleotide sequence ID" value="NZ_JAJUOY010000004.1"/>
</dbReference>
<feature type="compositionally biased region" description="Low complexity" evidence="1">
    <location>
        <begin position="45"/>
        <end position="61"/>
    </location>
</feature>
<feature type="domain" description="Transferrin-binding protein B C-lobe/N-lobe beta-barrel" evidence="3">
    <location>
        <begin position="168"/>
        <end position="284"/>
    </location>
</feature>
<dbReference type="InterPro" id="IPR011250">
    <property type="entry name" value="OMP/PagP_B-barrel"/>
</dbReference>